<keyword evidence="10" id="KW-1185">Reference proteome</keyword>
<feature type="signal peptide" evidence="8">
    <location>
        <begin position="1"/>
        <end position="25"/>
    </location>
</feature>
<evidence type="ECO:0000313" key="9">
    <source>
        <dbReference type="EMBL" id="TFW22906.1"/>
    </source>
</evidence>
<evidence type="ECO:0000256" key="1">
    <source>
        <dbReference type="ARBA" id="ARBA00004834"/>
    </source>
</evidence>
<proteinExistence type="inferred from homology"/>
<feature type="compositionally biased region" description="Low complexity" evidence="7">
    <location>
        <begin position="378"/>
        <end position="392"/>
    </location>
</feature>
<evidence type="ECO:0000313" key="10">
    <source>
        <dbReference type="Proteomes" id="UP000298438"/>
    </source>
</evidence>
<evidence type="ECO:0000256" key="6">
    <source>
        <dbReference type="RuleBase" id="RU361187"/>
    </source>
</evidence>
<evidence type="ECO:0000256" key="4">
    <source>
        <dbReference type="ARBA" id="ARBA00023295"/>
    </source>
</evidence>
<evidence type="ECO:0000256" key="8">
    <source>
        <dbReference type="SAM" id="SignalP"/>
    </source>
</evidence>
<feature type="region of interest" description="Disordered" evidence="7">
    <location>
        <begin position="369"/>
        <end position="421"/>
    </location>
</feature>
<dbReference type="InterPro" id="IPR006710">
    <property type="entry name" value="Glyco_hydro_43"/>
</dbReference>
<dbReference type="Gene3D" id="2.115.10.20">
    <property type="entry name" value="Glycosyl hydrolase domain, family 43"/>
    <property type="match status" value="1"/>
</dbReference>
<dbReference type="Proteomes" id="UP000298438">
    <property type="component" value="Unassembled WGS sequence"/>
</dbReference>
<feature type="non-terminal residue" evidence="9">
    <location>
        <position position="421"/>
    </location>
</feature>
<accession>A0A4Y9SJQ2</accession>
<evidence type="ECO:0000256" key="3">
    <source>
        <dbReference type="ARBA" id="ARBA00022801"/>
    </source>
</evidence>
<dbReference type="AlphaFoldDB" id="A0A4Y9SJQ2"/>
<dbReference type="Pfam" id="PF04616">
    <property type="entry name" value="Glyco_hydro_43"/>
    <property type="match status" value="1"/>
</dbReference>
<evidence type="ECO:0000256" key="7">
    <source>
        <dbReference type="SAM" id="MobiDB-lite"/>
    </source>
</evidence>
<dbReference type="InterPro" id="IPR050727">
    <property type="entry name" value="GH43_arabinanases"/>
</dbReference>
<keyword evidence="4 6" id="KW-0326">Glycosidase</keyword>
<comment type="similarity">
    <text evidence="2 6">Belongs to the glycosyl hydrolase 43 family.</text>
</comment>
<dbReference type="GO" id="GO:0004553">
    <property type="term" value="F:hydrolase activity, hydrolyzing O-glycosyl compounds"/>
    <property type="evidence" value="ECO:0007669"/>
    <property type="project" value="InterPro"/>
</dbReference>
<reference evidence="9 10" key="1">
    <citation type="submission" date="2019-03" db="EMBL/GenBank/DDBJ databases">
        <title>Draft Genome Sequence of Massilia arenosa sp. nov., a Novel Massilia Species Isolated from a Sandy-loam Maize Soil.</title>
        <authorList>
            <person name="Raths R."/>
            <person name="Peta V."/>
            <person name="Bucking H."/>
        </authorList>
    </citation>
    <scope>NUCLEOTIDE SEQUENCE [LARGE SCALE GENOMIC DNA]</scope>
    <source>
        <strain evidence="9 10">MC02</strain>
    </source>
</reference>
<dbReference type="EMBL" id="SPVF01000101">
    <property type="protein sequence ID" value="TFW22906.1"/>
    <property type="molecule type" value="Genomic_DNA"/>
</dbReference>
<dbReference type="RefSeq" id="WP_167758624.1">
    <property type="nucleotide sequence ID" value="NZ_SPVF01000101.1"/>
</dbReference>
<comment type="caution">
    <text evidence="9">The sequence shown here is derived from an EMBL/GenBank/DDBJ whole genome shotgun (WGS) entry which is preliminary data.</text>
</comment>
<dbReference type="PANTHER" id="PTHR43301:SF3">
    <property type="entry name" value="ARABINAN ENDO-1,5-ALPHA-L-ARABINOSIDASE A-RELATED"/>
    <property type="match status" value="1"/>
</dbReference>
<feature type="site" description="Important for catalytic activity, responsible for pKa modulation of the active site Glu and correct orientation of both the proton donor and substrate" evidence="5">
    <location>
        <position position="194"/>
    </location>
</feature>
<evidence type="ECO:0000256" key="2">
    <source>
        <dbReference type="ARBA" id="ARBA00009865"/>
    </source>
</evidence>
<dbReference type="SUPFAM" id="SSF75005">
    <property type="entry name" value="Arabinanase/levansucrase/invertase"/>
    <property type="match status" value="1"/>
</dbReference>
<keyword evidence="3 6" id="KW-0378">Hydrolase</keyword>
<dbReference type="GO" id="GO:0005975">
    <property type="term" value="P:carbohydrate metabolic process"/>
    <property type="evidence" value="ECO:0007669"/>
    <property type="project" value="InterPro"/>
</dbReference>
<protein>
    <submittedName>
        <fullName evidence="9">Arabinan endo-1,5-alpha-L-arabinosidase</fullName>
    </submittedName>
</protein>
<comment type="pathway">
    <text evidence="1">Glycan metabolism; L-arabinan degradation.</text>
</comment>
<name>A0A4Y9SJQ2_9BURK</name>
<feature type="compositionally biased region" description="Low complexity" evidence="7">
    <location>
        <begin position="399"/>
        <end position="413"/>
    </location>
</feature>
<feature type="chain" id="PRO_5021395295" evidence="8">
    <location>
        <begin position="26"/>
        <end position="421"/>
    </location>
</feature>
<dbReference type="PANTHER" id="PTHR43301">
    <property type="entry name" value="ARABINAN ENDO-1,5-ALPHA-L-ARABINOSIDASE"/>
    <property type="match status" value="1"/>
</dbReference>
<gene>
    <name evidence="9" type="ORF">E4L96_07325</name>
</gene>
<dbReference type="InterPro" id="IPR023296">
    <property type="entry name" value="Glyco_hydro_beta-prop_sf"/>
</dbReference>
<sequence length="421" mass="44876">MMTTRFAQACGALAAALLVWSGAAAATPATYHNPLPVRLADGALAQNCADPAVLRDPAAATPTWYLYCTMDPVSHAERDGDGWRFHMIPIYRSTDLVHWDYVRDAFATRPAVAAAKAGLWAPEPEYFNGRYYLYFTVTDVADAAGGAAGCDNDSGIAVATSTSPVGPWETAPAPVVVPRHDASDKACSFHWTFDPKVIGTADGTRYIYYGSYGGGIFVQRLSSDGLRVEGAATMVGASNRYEGADVVRHDGAYYLFASATDCCNGPLTGYALFVGRSERPEGPFLDRHGNDMAGYRAGGELFLTQNGNRWVGSGHNTVFEDAAGQWWTIYHAIDRNDPYFSVKDKLTRRLAMLDRIDWIDGWPVAARGQGPSDATRFAPSASSGPSATSAGAEARPHRGAGAPSASSHPRAAALSMATAPS</sequence>
<evidence type="ECO:0000256" key="5">
    <source>
        <dbReference type="PIRSR" id="PIRSR606710-2"/>
    </source>
</evidence>
<organism evidence="9 10">
    <name type="scientific">Zemynaea arenosa</name>
    <dbReference type="NCBI Taxonomy" id="2561931"/>
    <lineage>
        <taxon>Bacteria</taxon>
        <taxon>Pseudomonadati</taxon>
        <taxon>Pseudomonadota</taxon>
        <taxon>Betaproteobacteria</taxon>
        <taxon>Burkholderiales</taxon>
        <taxon>Oxalobacteraceae</taxon>
        <taxon>Telluria group</taxon>
        <taxon>Zemynaea</taxon>
    </lineage>
</organism>
<keyword evidence="8" id="KW-0732">Signal</keyword>